<dbReference type="SUPFAM" id="SSF81301">
    <property type="entry name" value="Nucleotidyltransferase"/>
    <property type="match status" value="1"/>
</dbReference>
<dbReference type="PANTHER" id="PTHR34822:SF1">
    <property type="entry name" value="GRPB FAMILY PROTEIN"/>
    <property type="match status" value="1"/>
</dbReference>
<evidence type="ECO:0008006" key="3">
    <source>
        <dbReference type="Google" id="ProtNLM"/>
    </source>
</evidence>
<dbReference type="AlphaFoldDB" id="A0A554JC10"/>
<dbReference type="Pfam" id="PF04229">
    <property type="entry name" value="GrpB"/>
    <property type="match status" value="1"/>
</dbReference>
<dbReference type="EMBL" id="VMFF01000026">
    <property type="protein sequence ID" value="TSC65831.1"/>
    <property type="molecule type" value="Genomic_DNA"/>
</dbReference>
<evidence type="ECO:0000313" key="1">
    <source>
        <dbReference type="EMBL" id="TSC65831.1"/>
    </source>
</evidence>
<name>A0A554JC10_9BACT</name>
<evidence type="ECO:0000313" key="2">
    <source>
        <dbReference type="Proteomes" id="UP000319613"/>
    </source>
</evidence>
<dbReference type="PANTHER" id="PTHR34822">
    <property type="entry name" value="GRPB DOMAIN PROTEIN (AFU_ORTHOLOGUE AFUA_1G01530)"/>
    <property type="match status" value="1"/>
</dbReference>
<sequence length="178" mass="20977">MIGLKRGIVKLVRYNPKWRQSFQHEQKKLSKVFDQNAFKIEHIGSTAIPGILAKPIIDIALIVPSFKKAKRYVKKLKELGYEIKKDDTRKERLFFTKGPEEKRTHYLHIGEIGSGYVEDMILFRDFLCKNKAIAKKYSDLKENLAEKYQDKREIYTAKKEKLIKDIVKKAKKFSRTKK</sequence>
<dbReference type="InterPro" id="IPR007344">
    <property type="entry name" value="GrpB/CoaE"/>
</dbReference>
<proteinExistence type="predicted"/>
<dbReference type="InterPro" id="IPR043519">
    <property type="entry name" value="NT_sf"/>
</dbReference>
<dbReference type="Proteomes" id="UP000319613">
    <property type="component" value="Unassembled WGS sequence"/>
</dbReference>
<accession>A0A554JC10</accession>
<comment type="caution">
    <text evidence="1">The sequence shown here is derived from an EMBL/GenBank/DDBJ whole genome shotgun (WGS) entry which is preliminary data.</text>
</comment>
<protein>
    <recommendedName>
        <fullName evidence="3">Glutamate-rich protein grpB</fullName>
    </recommendedName>
</protein>
<organism evidence="1 2">
    <name type="scientific">Candidatus Doudnabacteria bacterium Gr01-1014_77</name>
    <dbReference type="NCBI Taxonomy" id="2017133"/>
    <lineage>
        <taxon>Bacteria</taxon>
        <taxon>Candidatus Doudnaibacteriota</taxon>
    </lineage>
</organism>
<dbReference type="Gene3D" id="3.30.460.10">
    <property type="entry name" value="Beta Polymerase, domain 2"/>
    <property type="match status" value="1"/>
</dbReference>
<gene>
    <name evidence="1" type="ORF">G01um101477_324</name>
</gene>
<reference evidence="1 2" key="1">
    <citation type="submission" date="2017-07" db="EMBL/GenBank/DDBJ databases">
        <title>Mechanisms for carbon and nitrogen cycling indicate functional differentiation within the Candidate Phyla Radiation.</title>
        <authorList>
            <person name="Danczak R.E."/>
            <person name="Johnston M.D."/>
            <person name="Kenah C."/>
            <person name="Slattery M."/>
            <person name="Wrighton K.C."/>
            <person name="Wilkins M.J."/>
        </authorList>
    </citation>
    <scope>NUCLEOTIDE SEQUENCE [LARGE SCALE GENOMIC DNA]</scope>
    <source>
        <strain evidence="1">Gr01-1014_77</strain>
    </source>
</reference>